<dbReference type="PANTHER" id="PTHR45844">
    <property type="entry name" value="TRANSCRIPTION FACTOR BHLH30"/>
    <property type="match status" value="1"/>
</dbReference>
<keyword evidence="4" id="KW-0804">Transcription</keyword>
<feature type="domain" description="BHLH" evidence="7">
    <location>
        <begin position="142"/>
        <end position="191"/>
    </location>
</feature>
<sequence>MKSARGLFMGFPHINHPPQWWSKGKTSSTFSLLGPSPAAKKDDQATTTRVHIFSDDSGDDSLEGDEGKKNKKGDRGTADGGNGTRRCNQMHGVQTLSSYNNSAAICSNQDDFRQALINSINETTYNNSEARQLVSEEESKLNAAKKHSMAECKRRSRINSQFATLRTILPNLIKVNKASVLEETIRCVKELTNTVSGLKEIYGGGRLECVFPASADKLRISSCEGKGQEDVKVVFSCDDKRKLLSDVARAVRSVKGKVVRAEMVTMGGRTKCVLWVQGINGNDELKMLRRVLNALTEKPNTARTSNKPNLTL</sequence>
<dbReference type="GO" id="GO:0003700">
    <property type="term" value="F:DNA-binding transcription factor activity"/>
    <property type="evidence" value="ECO:0007669"/>
    <property type="project" value="InterPro"/>
</dbReference>
<accession>A0A835JYY1</accession>
<evidence type="ECO:0000313" key="8">
    <source>
        <dbReference type="EMBL" id="KAF9678189.1"/>
    </source>
</evidence>
<dbReference type="AlphaFoldDB" id="A0A835JYY1"/>
<gene>
    <name evidence="8" type="ORF">SADUNF_Sadunf07G0009200</name>
</gene>
<proteinExistence type="predicted"/>
<keyword evidence="5" id="KW-0539">Nucleus</keyword>
<evidence type="ECO:0000256" key="4">
    <source>
        <dbReference type="ARBA" id="ARBA00023163"/>
    </source>
</evidence>
<dbReference type="SUPFAM" id="SSF55021">
    <property type="entry name" value="ACT-like"/>
    <property type="match status" value="1"/>
</dbReference>
<organism evidence="8 9">
    <name type="scientific">Salix dunnii</name>
    <dbReference type="NCBI Taxonomy" id="1413687"/>
    <lineage>
        <taxon>Eukaryota</taxon>
        <taxon>Viridiplantae</taxon>
        <taxon>Streptophyta</taxon>
        <taxon>Embryophyta</taxon>
        <taxon>Tracheophyta</taxon>
        <taxon>Spermatophyta</taxon>
        <taxon>Magnoliopsida</taxon>
        <taxon>eudicotyledons</taxon>
        <taxon>Gunneridae</taxon>
        <taxon>Pentapetalae</taxon>
        <taxon>rosids</taxon>
        <taxon>fabids</taxon>
        <taxon>Malpighiales</taxon>
        <taxon>Salicaceae</taxon>
        <taxon>Saliceae</taxon>
        <taxon>Salix</taxon>
    </lineage>
</organism>
<dbReference type="InterPro" id="IPR045865">
    <property type="entry name" value="ACT-like_dom_sf"/>
</dbReference>
<dbReference type="SMART" id="SM00353">
    <property type="entry name" value="HLH"/>
    <property type="match status" value="1"/>
</dbReference>
<feature type="compositionally biased region" description="Basic and acidic residues" evidence="6">
    <location>
        <begin position="65"/>
        <end position="77"/>
    </location>
</feature>
<evidence type="ECO:0000259" key="7">
    <source>
        <dbReference type="PROSITE" id="PS50888"/>
    </source>
</evidence>
<dbReference type="OrthoDB" id="690068at2759"/>
<dbReference type="GO" id="GO:0003677">
    <property type="term" value="F:DNA binding"/>
    <property type="evidence" value="ECO:0007669"/>
    <property type="project" value="UniProtKB-KW"/>
</dbReference>
<dbReference type="InterPro" id="IPR036638">
    <property type="entry name" value="HLH_DNA-bd_sf"/>
</dbReference>
<evidence type="ECO:0000256" key="6">
    <source>
        <dbReference type="SAM" id="MobiDB-lite"/>
    </source>
</evidence>
<keyword evidence="9" id="KW-1185">Reference proteome</keyword>
<dbReference type="PROSITE" id="PS50888">
    <property type="entry name" value="BHLH"/>
    <property type="match status" value="1"/>
</dbReference>
<protein>
    <recommendedName>
        <fullName evidence="7">BHLH domain-containing protein</fullName>
    </recommendedName>
</protein>
<dbReference type="GO" id="GO:0046983">
    <property type="term" value="F:protein dimerization activity"/>
    <property type="evidence" value="ECO:0007669"/>
    <property type="project" value="InterPro"/>
</dbReference>
<evidence type="ECO:0000256" key="5">
    <source>
        <dbReference type="ARBA" id="ARBA00023242"/>
    </source>
</evidence>
<dbReference type="InterPro" id="IPR011598">
    <property type="entry name" value="bHLH_dom"/>
</dbReference>
<comment type="caution">
    <text evidence="8">The sequence shown here is derived from an EMBL/GenBank/DDBJ whole genome shotgun (WGS) entry which is preliminary data.</text>
</comment>
<name>A0A835JYY1_9ROSI</name>
<keyword evidence="2" id="KW-0805">Transcription regulation</keyword>
<dbReference type="InterPro" id="IPR045847">
    <property type="entry name" value="AIG1-like"/>
</dbReference>
<dbReference type="EMBL" id="JADGMS010000007">
    <property type="protein sequence ID" value="KAF9678189.1"/>
    <property type="molecule type" value="Genomic_DNA"/>
</dbReference>
<evidence type="ECO:0000256" key="1">
    <source>
        <dbReference type="ARBA" id="ARBA00004123"/>
    </source>
</evidence>
<reference evidence="8 9" key="1">
    <citation type="submission" date="2020-10" db="EMBL/GenBank/DDBJ databases">
        <title>Plant Genome Project.</title>
        <authorList>
            <person name="Zhang R.-G."/>
        </authorList>
    </citation>
    <scope>NUCLEOTIDE SEQUENCE [LARGE SCALE GENOMIC DNA]</scope>
    <source>
        <strain evidence="8">FAFU-HL-1</strain>
        <tissue evidence="8">Leaf</tissue>
    </source>
</reference>
<feature type="region of interest" description="Disordered" evidence="6">
    <location>
        <begin position="20"/>
        <end position="88"/>
    </location>
</feature>
<dbReference type="PANTHER" id="PTHR45844:SF17">
    <property type="entry name" value="TRANSCRIPTION FACTOR BHLH131"/>
    <property type="match status" value="1"/>
</dbReference>
<dbReference type="SUPFAM" id="SSF47459">
    <property type="entry name" value="HLH, helix-loop-helix DNA-binding domain"/>
    <property type="match status" value="1"/>
</dbReference>
<evidence type="ECO:0000256" key="2">
    <source>
        <dbReference type="ARBA" id="ARBA00023015"/>
    </source>
</evidence>
<dbReference type="GO" id="GO:0005634">
    <property type="term" value="C:nucleus"/>
    <property type="evidence" value="ECO:0007669"/>
    <property type="project" value="UniProtKB-SubCell"/>
</dbReference>
<comment type="subcellular location">
    <subcellularLocation>
        <location evidence="1">Nucleus</location>
    </subcellularLocation>
</comment>
<keyword evidence="3" id="KW-0238">DNA-binding</keyword>
<dbReference type="Gene3D" id="4.10.280.10">
    <property type="entry name" value="Helix-loop-helix DNA-binding domain"/>
    <property type="match status" value="1"/>
</dbReference>
<dbReference type="Pfam" id="PF00010">
    <property type="entry name" value="HLH"/>
    <property type="match status" value="1"/>
</dbReference>
<evidence type="ECO:0000313" key="9">
    <source>
        <dbReference type="Proteomes" id="UP000657918"/>
    </source>
</evidence>
<evidence type="ECO:0000256" key="3">
    <source>
        <dbReference type="ARBA" id="ARBA00023125"/>
    </source>
</evidence>
<dbReference type="Proteomes" id="UP000657918">
    <property type="component" value="Unassembled WGS sequence"/>
</dbReference>